<dbReference type="NCBIfam" id="TIGR01906">
    <property type="entry name" value="integ_TIGR01906"/>
    <property type="match status" value="1"/>
</dbReference>
<feature type="transmembrane region" description="Helical" evidence="1">
    <location>
        <begin position="107"/>
        <end position="129"/>
    </location>
</feature>
<dbReference type="InterPro" id="IPR010178">
    <property type="entry name" value="Lit"/>
</dbReference>
<feature type="transmembrane region" description="Helical" evidence="1">
    <location>
        <begin position="12"/>
        <end position="31"/>
    </location>
</feature>
<feature type="transmembrane region" description="Helical" evidence="1">
    <location>
        <begin position="198"/>
        <end position="220"/>
    </location>
</feature>
<dbReference type="AlphaFoldDB" id="A0A382HCF0"/>
<feature type="transmembrane region" description="Helical" evidence="1">
    <location>
        <begin position="141"/>
        <end position="164"/>
    </location>
</feature>
<proteinExistence type="predicted"/>
<keyword evidence="1" id="KW-0812">Transmembrane</keyword>
<evidence type="ECO:0000313" key="2">
    <source>
        <dbReference type="EMBL" id="SVB85014.1"/>
    </source>
</evidence>
<keyword evidence="1" id="KW-1133">Transmembrane helix</keyword>
<sequence length="230" mass="26576">MYTRIFNNILQALIIICVPLLLITTNVRIVLNSATMYDYGFNKYKIEKYTGIEFEQLQAAGQQIRDYFNNDLEQITINISLHGDNIPNLFNEREILHMYDVRNLVKMVYMVQLYSAILLSAGCVFMLFNSFTNRRILALKYIGRGGVFTFSLVIAVSILAIIGFDRLFLFFHLVSFSNDLWVLDPRHDYLIAMFPQGFFFDCTVVIAFLTLLEGGILSLIPRAIRLVARR</sequence>
<reference evidence="2" key="1">
    <citation type="submission" date="2018-05" db="EMBL/GenBank/DDBJ databases">
        <authorList>
            <person name="Lanie J.A."/>
            <person name="Ng W.-L."/>
            <person name="Kazmierczak K.M."/>
            <person name="Andrzejewski T.M."/>
            <person name="Davidsen T.M."/>
            <person name="Wayne K.J."/>
            <person name="Tettelin H."/>
            <person name="Glass J.I."/>
            <person name="Rusch D."/>
            <person name="Podicherti R."/>
            <person name="Tsui H.-C.T."/>
            <person name="Winkler M.E."/>
        </authorList>
    </citation>
    <scope>NUCLEOTIDE SEQUENCE</scope>
</reference>
<protein>
    <recommendedName>
        <fullName evidence="3">TIGR01906 family membrane protein</fullName>
    </recommendedName>
</protein>
<keyword evidence="1" id="KW-0472">Membrane</keyword>
<organism evidence="2">
    <name type="scientific">marine metagenome</name>
    <dbReference type="NCBI Taxonomy" id="408172"/>
    <lineage>
        <taxon>unclassified sequences</taxon>
        <taxon>metagenomes</taxon>
        <taxon>ecological metagenomes</taxon>
    </lineage>
</organism>
<name>A0A382HCF0_9ZZZZ</name>
<accession>A0A382HCF0</accession>
<gene>
    <name evidence="2" type="ORF">METZ01_LOCUS237868</name>
</gene>
<dbReference type="EMBL" id="UINC01060472">
    <property type="protein sequence ID" value="SVB85014.1"/>
    <property type="molecule type" value="Genomic_DNA"/>
</dbReference>
<evidence type="ECO:0008006" key="3">
    <source>
        <dbReference type="Google" id="ProtNLM"/>
    </source>
</evidence>
<dbReference type="Pfam" id="PF07314">
    <property type="entry name" value="Lit"/>
    <property type="match status" value="1"/>
</dbReference>
<evidence type="ECO:0000256" key="1">
    <source>
        <dbReference type="SAM" id="Phobius"/>
    </source>
</evidence>